<feature type="domain" description="Histidine kinase" evidence="8">
    <location>
        <begin position="182"/>
        <end position="400"/>
    </location>
</feature>
<evidence type="ECO:0000256" key="1">
    <source>
        <dbReference type="ARBA" id="ARBA00000085"/>
    </source>
</evidence>
<dbReference type="Pfam" id="PF02518">
    <property type="entry name" value="HATPase_c"/>
    <property type="match status" value="1"/>
</dbReference>
<feature type="domain" description="PAS" evidence="9">
    <location>
        <begin position="1"/>
        <end position="70"/>
    </location>
</feature>
<reference evidence="11" key="1">
    <citation type="journal article" date="2014" name="Front. Microbiol.">
        <title>High frequency of phylogenetically diverse reductive dehalogenase-homologous genes in deep subseafloor sedimentary metagenomes.</title>
        <authorList>
            <person name="Kawai M."/>
            <person name="Futagami T."/>
            <person name="Toyoda A."/>
            <person name="Takaki Y."/>
            <person name="Nishi S."/>
            <person name="Hori S."/>
            <person name="Arai W."/>
            <person name="Tsubouchi T."/>
            <person name="Morono Y."/>
            <person name="Uchiyama I."/>
            <person name="Ito T."/>
            <person name="Fujiyama A."/>
            <person name="Inagaki F."/>
            <person name="Takami H."/>
        </authorList>
    </citation>
    <scope>NUCLEOTIDE SEQUENCE</scope>
    <source>
        <strain evidence="11">Expedition CK06-06</strain>
    </source>
</reference>
<dbReference type="EC" id="2.7.13.3" evidence="2"/>
<organism evidence="11">
    <name type="scientific">marine sediment metagenome</name>
    <dbReference type="NCBI Taxonomy" id="412755"/>
    <lineage>
        <taxon>unclassified sequences</taxon>
        <taxon>metagenomes</taxon>
        <taxon>ecological metagenomes</taxon>
    </lineage>
</organism>
<dbReference type="InterPro" id="IPR050736">
    <property type="entry name" value="Sensor_HK_Regulatory"/>
</dbReference>
<keyword evidence="4" id="KW-0808">Transferase</keyword>
<dbReference type="SMART" id="SM00091">
    <property type="entry name" value="PAS"/>
    <property type="match status" value="1"/>
</dbReference>
<feature type="domain" description="PAC" evidence="10">
    <location>
        <begin position="73"/>
        <end position="125"/>
    </location>
</feature>
<dbReference type="Gene3D" id="3.30.450.20">
    <property type="entry name" value="PAS domain"/>
    <property type="match status" value="1"/>
</dbReference>
<comment type="caution">
    <text evidence="11">The sequence shown here is derived from an EMBL/GenBank/DDBJ whole genome shotgun (WGS) entry which is preliminary data.</text>
</comment>
<dbReference type="InterPro" id="IPR003661">
    <property type="entry name" value="HisK_dim/P_dom"/>
</dbReference>
<dbReference type="InterPro" id="IPR036097">
    <property type="entry name" value="HisK_dim/P_sf"/>
</dbReference>
<evidence type="ECO:0000256" key="6">
    <source>
        <dbReference type="ARBA" id="ARBA00023012"/>
    </source>
</evidence>
<keyword evidence="3" id="KW-0597">Phosphoprotein</keyword>
<proteinExistence type="predicted"/>
<dbReference type="PROSITE" id="PS50109">
    <property type="entry name" value="HIS_KIN"/>
    <property type="match status" value="1"/>
</dbReference>
<dbReference type="Pfam" id="PF00512">
    <property type="entry name" value="HisKA"/>
    <property type="match status" value="1"/>
</dbReference>
<keyword evidence="7" id="KW-0175">Coiled coil</keyword>
<feature type="coiled-coil region" evidence="7">
    <location>
        <begin position="116"/>
        <end position="161"/>
    </location>
</feature>
<dbReference type="Pfam" id="PF08448">
    <property type="entry name" value="PAS_4"/>
    <property type="match status" value="1"/>
</dbReference>
<comment type="catalytic activity">
    <reaction evidence="1">
        <text>ATP + protein L-histidine = ADP + protein N-phospho-L-histidine.</text>
        <dbReference type="EC" id="2.7.13.3"/>
    </reaction>
</comment>
<accession>X1EEZ3</accession>
<dbReference type="SUPFAM" id="SSF55874">
    <property type="entry name" value="ATPase domain of HSP90 chaperone/DNA topoisomerase II/histidine kinase"/>
    <property type="match status" value="1"/>
</dbReference>
<evidence type="ECO:0000259" key="9">
    <source>
        <dbReference type="PROSITE" id="PS50112"/>
    </source>
</evidence>
<dbReference type="Gene3D" id="1.10.287.130">
    <property type="match status" value="1"/>
</dbReference>
<dbReference type="InterPro" id="IPR035965">
    <property type="entry name" value="PAS-like_dom_sf"/>
</dbReference>
<dbReference type="PANTHER" id="PTHR43711:SF26">
    <property type="entry name" value="SENSOR HISTIDINE KINASE RCSC"/>
    <property type="match status" value="1"/>
</dbReference>
<evidence type="ECO:0000256" key="3">
    <source>
        <dbReference type="ARBA" id="ARBA00022553"/>
    </source>
</evidence>
<keyword evidence="5" id="KW-0418">Kinase</keyword>
<dbReference type="PROSITE" id="PS50112">
    <property type="entry name" value="PAS"/>
    <property type="match status" value="1"/>
</dbReference>
<dbReference type="InterPro" id="IPR001610">
    <property type="entry name" value="PAC"/>
</dbReference>
<evidence type="ECO:0000259" key="8">
    <source>
        <dbReference type="PROSITE" id="PS50109"/>
    </source>
</evidence>
<keyword evidence="6" id="KW-0902">Two-component regulatory system</keyword>
<evidence type="ECO:0000256" key="2">
    <source>
        <dbReference type="ARBA" id="ARBA00012438"/>
    </source>
</evidence>
<sequence>NRFRSVVQTAGSVILVLSPEHRILEWNEQAERLYGRQRREVLNKDYLELFVPEQARSALAADIKEALSERMAISFENQVRTFDGSERILLWNVSPLFGVKAQSIGVIAVGQDITARRRMEDELRNQHEYLERMVDERTTNLKQANERLRKEINERKEVEAKLLVAVREAETANQAKSEFLANMSHELRTPLHSILGFASFGIKKYANAKPEKLLDYFSRIKQSGKTLLELLNELLDLAKLESRKLKFVFEPTNLALLVNSVTNEFYTMLSEKNLAVQHEVSNFNEQVTLDAEKIKQVLRNLLNNAIKFSPDGGAIDVAIGRTDNSVRVSVRDQGPGIPPDELEAVFDKFMQSSKTMTGAGGTGLGLAICQEIVAAHKGRIWAENRPEGGAVFSFEIPLSLNVYTQEQPLLAGVGSDSGV</sequence>
<evidence type="ECO:0000313" key="11">
    <source>
        <dbReference type="EMBL" id="GAH31182.1"/>
    </source>
</evidence>
<gene>
    <name evidence="11" type="ORF">S03H2_03870</name>
</gene>
<dbReference type="InterPro" id="IPR005467">
    <property type="entry name" value="His_kinase_dom"/>
</dbReference>
<name>X1EEZ3_9ZZZZ</name>
<dbReference type="CDD" id="cd00082">
    <property type="entry name" value="HisKA"/>
    <property type="match status" value="1"/>
</dbReference>
<protein>
    <recommendedName>
        <fullName evidence="2">histidine kinase</fullName>
        <ecNumber evidence="2">2.7.13.3</ecNumber>
    </recommendedName>
</protein>
<evidence type="ECO:0000259" key="10">
    <source>
        <dbReference type="PROSITE" id="PS50113"/>
    </source>
</evidence>
<dbReference type="InterPro" id="IPR000014">
    <property type="entry name" value="PAS"/>
</dbReference>
<evidence type="ECO:0000256" key="4">
    <source>
        <dbReference type="ARBA" id="ARBA00022679"/>
    </source>
</evidence>
<dbReference type="InterPro" id="IPR004358">
    <property type="entry name" value="Sig_transdc_His_kin-like_C"/>
</dbReference>
<dbReference type="EMBL" id="BARU01001476">
    <property type="protein sequence ID" value="GAH31182.1"/>
    <property type="molecule type" value="Genomic_DNA"/>
</dbReference>
<dbReference type="SMART" id="SM00086">
    <property type="entry name" value="PAC"/>
    <property type="match status" value="1"/>
</dbReference>
<dbReference type="PANTHER" id="PTHR43711">
    <property type="entry name" value="TWO-COMPONENT HISTIDINE KINASE"/>
    <property type="match status" value="1"/>
</dbReference>
<dbReference type="NCBIfam" id="TIGR00229">
    <property type="entry name" value="sensory_box"/>
    <property type="match status" value="1"/>
</dbReference>
<dbReference type="Gene3D" id="3.30.565.10">
    <property type="entry name" value="Histidine kinase-like ATPase, C-terminal domain"/>
    <property type="match status" value="1"/>
</dbReference>
<dbReference type="AlphaFoldDB" id="X1EEZ3"/>
<dbReference type="SMART" id="SM00387">
    <property type="entry name" value="HATPase_c"/>
    <property type="match status" value="1"/>
</dbReference>
<dbReference type="PROSITE" id="PS50113">
    <property type="entry name" value="PAC"/>
    <property type="match status" value="1"/>
</dbReference>
<evidence type="ECO:0000256" key="5">
    <source>
        <dbReference type="ARBA" id="ARBA00022777"/>
    </source>
</evidence>
<dbReference type="SUPFAM" id="SSF47384">
    <property type="entry name" value="Homodimeric domain of signal transducing histidine kinase"/>
    <property type="match status" value="1"/>
</dbReference>
<dbReference type="PRINTS" id="PR00344">
    <property type="entry name" value="BCTRLSENSOR"/>
</dbReference>
<dbReference type="GO" id="GO:0000155">
    <property type="term" value="F:phosphorelay sensor kinase activity"/>
    <property type="evidence" value="ECO:0007669"/>
    <property type="project" value="InterPro"/>
</dbReference>
<dbReference type="CDD" id="cd00130">
    <property type="entry name" value="PAS"/>
    <property type="match status" value="1"/>
</dbReference>
<dbReference type="CDD" id="cd00075">
    <property type="entry name" value="HATPase"/>
    <property type="match status" value="1"/>
</dbReference>
<dbReference type="SUPFAM" id="SSF55785">
    <property type="entry name" value="PYP-like sensor domain (PAS domain)"/>
    <property type="match status" value="1"/>
</dbReference>
<dbReference type="InterPro" id="IPR000700">
    <property type="entry name" value="PAS-assoc_C"/>
</dbReference>
<dbReference type="InterPro" id="IPR036890">
    <property type="entry name" value="HATPase_C_sf"/>
</dbReference>
<dbReference type="SMART" id="SM00388">
    <property type="entry name" value="HisKA"/>
    <property type="match status" value="1"/>
</dbReference>
<evidence type="ECO:0000256" key="7">
    <source>
        <dbReference type="SAM" id="Coils"/>
    </source>
</evidence>
<dbReference type="InterPro" id="IPR013656">
    <property type="entry name" value="PAS_4"/>
</dbReference>
<feature type="non-terminal residue" evidence="11">
    <location>
        <position position="1"/>
    </location>
</feature>
<dbReference type="FunFam" id="3.30.565.10:FF:000006">
    <property type="entry name" value="Sensor histidine kinase WalK"/>
    <property type="match status" value="1"/>
</dbReference>
<dbReference type="InterPro" id="IPR003594">
    <property type="entry name" value="HATPase_dom"/>
</dbReference>